<evidence type="ECO:0000256" key="2">
    <source>
        <dbReference type="SAM" id="SignalP"/>
    </source>
</evidence>
<reference evidence="4 5" key="1">
    <citation type="submission" date="2019-06" db="EMBL/GenBank/DDBJ databases">
        <title>Genome sequence of Janthinobacterium lividum UCD_MED1.</title>
        <authorList>
            <person name="De Leon M.E."/>
            <person name="Jospin G."/>
        </authorList>
    </citation>
    <scope>NUCLEOTIDE SEQUENCE [LARGE SCALE GENOMIC DNA]</scope>
    <source>
        <strain evidence="4 5">UCD_MED1</strain>
    </source>
</reference>
<dbReference type="EMBL" id="VDGE01000002">
    <property type="protein sequence ID" value="TNC77650.1"/>
    <property type="molecule type" value="Genomic_DNA"/>
</dbReference>
<dbReference type="AlphaFoldDB" id="A0A5C4NUM3"/>
<accession>A0A5C4NUM3</accession>
<proteinExistence type="predicted"/>
<evidence type="ECO:0000313" key="5">
    <source>
        <dbReference type="Proteomes" id="UP000305681"/>
    </source>
</evidence>
<feature type="domain" description="Ice-binding protein C-terminal" evidence="3">
    <location>
        <begin position="214"/>
        <end position="238"/>
    </location>
</feature>
<protein>
    <submittedName>
        <fullName evidence="4">PEP-CTERM sorting domain-containing protein</fullName>
    </submittedName>
</protein>
<dbReference type="NCBIfam" id="NF038124">
    <property type="entry name" value="PEP_CTERM_TLD_A"/>
    <property type="match status" value="1"/>
</dbReference>
<feature type="transmembrane region" description="Helical" evidence="1">
    <location>
        <begin position="218"/>
        <end position="235"/>
    </location>
</feature>
<feature type="chain" id="PRO_5022739485" evidence="2">
    <location>
        <begin position="27"/>
        <end position="243"/>
    </location>
</feature>
<name>A0A5C4NUM3_9BURK</name>
<dbReference type="NCBIfam" id="TIGR02595">
    <property type="entry name" value="PEP_CTERM"/>
    <property type="match status" value="1"/>
</dbReference>
<dbReference type="Pfam" id="PF07589">
    <property type="entry name" value="PEP-CTERM"/>
    <property type="match status" value="1"/>
</dbReference>
<gene>
    <name evidence="4" type="ORF">FHI69_10005</name>
</gene>
<keyword evidence="1" id="KW-0812">Transmembrane</keyword>
<organism evidence="4 5">
    <name type="scientific">Janthinobacterium lividum</name>
    <dbReference type="NCBI Taxonomy" id="29581"/>
    <lineage>
        <taxon>Bacteria</taxon>
        <taxon>Pseudomonadati</taxon>
        <taxon>Pseudomonadota</taxon>
        <taxon>Betaproteobacteria</taxon>
        <taxon>Burkholderiales</taxon>
        <taxon>Oxalobacteraceae</taxon>
        <taxon>Janthinobacterium</taxon>
    </lineage>
</organism>
<keyword evidence="2" id="KW-0732">Signal</keyword>
<keyword evidence="1" id="KW-1133">Transmembrane helix</keyword>
<keyword evidence="1" id="KW-0472">Membrane</keyword>
<sequence>MQNKFRTTSAFLLAVAGVGFCLSAQAASGPSLLSPAYQGQLESWLGEGRLALTNVYSKAAGDTSLDFHKASDGKGRTFSIMEATNTSGQTWLVGGYNPQSWSSTDGMHVTMDDSQRTGFLFNLTAGFMLPQLKQYFSGDSIGSGQTFNDSDYGPTFGSGHDLYVPKDLTHGGYSSLYTYNRFGQPNSGVSLIDGSVFTNPNITFGAIQVFSVSAVPEPVSYGLMLVGLGVIGLVLQRKRRLLS</sequence>
<feature type="signal peptide" evidence="2">
    <location>
        <begin position="1"/>
        <end position="26"/>
    </location>
</feature>
<evidence type="ECO:0000313" key="4">
    <source>
        <dbReference type="EMBL" id="TNC77650.1"/>
    </source>
</evidence>
<dbReference type="InterPro" id="IPR013424">
    <property type="entry name" value="Ice-binding_C"/>
</dbReference>
<evidence type="ECO:0000259" key="3">
    <source>
        <dbReference type="Pfam" id="PF07589"/>
    </source>
</evidence>
<comment type="caution">
    <text evidence="4">The sequence shown here is derived from an EMBL/GenBank/DDBJ whole genome shotgun (WGS) entry which is preliminary data.</text>
</comment>
<dbReference type="Proteomes" id="UP000305681">
    <property type="component" value="Unassembled WGS sequence"/>
</dbReference>
<dbReference type="RefSeq" id="WP_139090437.1">
    <property type="nucleotide sequence ID" value="NZ_VDGE01000002.1"/>
</dbReference>
<evidence type="ECO:0000256" key="1">
    <source>
        <dbReference type="SAM" id="Phobius"/>
    </source>
</evidence>